<dbReference type="SUPFAM" id="SSF54001">
    <property type="entry name" value="Cysteine proteinases"/>
    <property type="match status" value="1"/>
</dbReference>
<evidence type="ECO:0000259" key="1">
    <source>
        <dbReference type="SMART" id="SM00460"/>
    </source>
</evidence>
<proteinExistence type="predicted"/>
<dbReference type="EMBL" id="WVIE01000003">
    <property type="protein sequence ID" value="NDJ16364.1"/>
    <property type="molecule type" value="Genomic_DNA"/>
</dbReference>
<gene>
    <name evidence="2" type="ORF">GS601_03500</name>
</gene>
<dbReference type="PANTHER" id="PTHR33490">
    <property type="entry name" value="BLR5614 PROTEIN-RELATED"/>
    <property type="match status" value="1"/>
</dbReference>
<protein>
    <submittedName>
        <fullName evidence="2">Transglutaminase</fullName>
    </submittedName>
</protein>
<dbReference type="RefSeq" id="WP_162421880.1">
    <property type="nucleotide sequence ID" value="NZ_WVIE01000003.1"/>
</dbReference>
<dbReference type="AlphaFoldDB" id="A0A8J7YXF4"/>
<dbReference type="Proteomes" id="UP000646053">
    <property type="component" value="Unassembled WGS sequence"/>
</dbReference>
<dbReference type="Pfam" id="PF01841">
    <property type="entry name" value="Transglut_core"/>
    <property type="match status" value="1"/>
</dbReference>
<comment type="caution">
    <text evidence="2">The sequence shown here is derived from an EMBL/GenBank/DDBJ whole genome shotgun (WGS) entry which is preliminary data.</text>
</comment>
<dbReference type="InterPro" id="IPR038765">
    <property type="entry name" value="Papain-like_cys_pep_sf"/>
</dbReference>
<dbReference type="SMART" id="SM00460">
    <property type="entry name" value="TGc"/>
    <property type="match status" value="1"/>
</dbReference>
<dbReference type="InterPro" id="IPR002931">
    <property type="entry name" value="Transglutaminase-like"/>
</dbReference>
<reference evidence="2" key="1">
    <citation type="submission" date="2019-12" db="EMBL/GenBank/DDBJ databases">
        <title>High-Quality draft genome sequences of three cyanobacteria isolated from the limestone walls of the Old Cathedral of Coimbra.</title>
        <authorList>
            <person name="Tiago I."/>
            <person name="Soares F."/>
            <person name="Portugal A."/>
        </authorList>
    </citation>
    <scope>NUCLEOTIDE SEQUENCE</scope>
    <source>
        <strain evidence="2">A</strain>
    </source>
</reference>
<dbReference type="PANTHER" id="PTHR33490:SF6">
    <property type="entry name" value="SLL1049 PROTEIN"/>
    <property type="match status" value="1"/>
</dbReference>
<organism evidence="2 3">
    <name type="scientific">Myxacorys almedinensis A</name>
    <dbReference type="NCBI Taxonomy" id="2690445"/>
    <lineage>
        <taxon>Bacteria</taxon>
        <taxon>Bacillati</taxon>
        <taxon>Cyanobacteriota</taxon>
        <taxon>Cyanophyceae</taxon>
        <taxon>Leptolyngbyales</taxon>
        <taxon>Leptolyngbyaceae</taxon>
        <taxon>Myxacorys</taxon>
        <taxon>Myxacorys almedinensis</taxon>
    </lineage>
</organism>
<evidence type="ECO:0000313" key="2">
    <source>
        <dbReference type="EMBL" id="NDJ16364.1"/>
    </source>
</evidence>
<keyword evidence="3" id="KW-1185">Reference proteome</keyword>
<dbReference type="Gene3D" id="3.10.620.30">
    <property type="match status" value="1"/>
</dbReference>
<accession>A0A8J7YXF4</accession>
<name>A0A8J7YXF4_9CYAN</name>
<dbReference type="SUPFAM" id="SSF63825">
    <property type="entry name" value="YWTD domain"/>
    <property type="match status" value="1"/>
</dbReference>
<dbReference type="InterPro" id="IPR015943">
    <property type="entry name" value="WD40/YVTN_repeat-like_dom_sf"/>
</dbReference>
<feature type="domain" description="Transglutaminase-like" evidence="1">
    <location>
        <begin position="416"/>
        <end position="486"/>
    </location>
</feature>
<sequence length="551" mass="62764">MTSSTVRTAKPPRTLRPFGVYALHGLATWQDKLIALDYVRGYLLQIDPLNDNTIVLNPHHVERFESATGLAVWEQTIWFTKENSVYYCDTETFLPRLFVTLPYAADGVGVWNSTVYVTCQKLGYVLVYERNTSRKITQFALPGVGEANLTIRDEELWLCDRIEQTVYCLDRATGELQFSVLTPFDNPTGLTFATDPASQQSTLYVAYAGEEAYIRDNPNEDPSHELTFRDRTFIHPLSVHYNKQERYALSNGYLIEMSYLEELLPLDAVDLEDLEWRIALPAETDRQKVCQVDAIGLPFTEELKDGQRVAVFKFASLKANERHIFGWKAVLEVRGIKYQLNFDDTYRAPELSPEFQARYLVDDDELAMDKPVIQQAARDAIGTETNVLRKILKIRNFVYDRLSYGIKPHIDTPDVVLERGIGSCGEYVGLLLALARLNGIACRTVGRYKCPPFAERQNVPLEPDFNHVWLEFYVPGFGWLPMESNPDDIVEGGPYPTRFFMGLPWYHAEIGKGITFESLRSKGIPLSDLLDISVGDLAINHIRFTILGELE</sequence>
<evidence type="ECO:0000313" key="3">
    <source>
        <dbReference type="Proteomes" id="UP000646053"/>
    </source>
</evidence>
<dbReference type="Gene3D" id="2.130.10.10">
    <property type="entry name" value="YVTN repeat-like/Quinoprotein amine dehydrogenase"/>
    <property type="match status" value="1"/>
</dbReference>